<dbReference type="InParanoid" id="A0A674K9B0"/>
<proteinExistence type="predicted"/>
<feature type="region of interest" description="Disordered" evidence="1">
    <location>
        <begin position="1"/>
        <end position="138"/>
    </location>
</feature>
<dbReference type="Proteomes" id="UP000472274">
    <property type="component" value="Unplaced"/>
</dbReference>
<reference evidence="2" key="2">
    <citation type="submission" date="2025-09" db="UniProtKB">
        <authorList>
            <consortium name="Ensembl"/>
        </authorList>
    </citation>
    <scope>IDENTIFICATION</scope>
</reference>
<evidence type="ECO:0000313" key="3">
    <source>
        <dbReference type="Proteomes" id="UP000472274"/>
    </source>
</evidence>
<evidence type="ECO:0000256" key="1">
    <source>
        <dbReference type="SAM" id="MobiDB-lite"/>
    </source>
</evidence>
<dbReference type="GeneTree" id="ENSGT01030000236220"/>
<protein>
    <submittedName>
        <fullName evidence="2">Uncharacterized protein</fullName>
    </submittedName>
</protein>
<evidence type="ECO:0000313" key="2">
    <source>
        <dbReference type="Ensembl" id="ENSTMTP00000030200.1"/>
    </source>
</evidence>
<reference evidence="2" key="1">
    <citation type="submission" date="2025-08" db="UniProtKB">
        <authorList>
            <consortium name="Ensembl"/>
        </authorList>
    </citation>
    <scope>IDENTIFICATION</scope>
</reference>
<feature type="compositionally biased region" description="Low complexity" evidence="1">
    <location>
        <begin position="91"/>
        <end position="114"/>
    </location>
</feature>
<dbReference type="AlphaFoldDB" id="A0A674K9B0"/>
<keyword evidence="3" id="KW-1185">Reference proteome</keyword>
<organism evidence="2 3">
    <name type="scientific">Terrapene triunguis</name>
    <name type="common">Three-toed box turtle</name>
    <dbReference type="NCBI Taxonomy" id="2587831"/>
    <lineage>
        <taxon>Eukaryota</taxon>
        <taxon>Metazoa</taxon>
        <taxon>Chordata</taxon>
        <taxon>Craniata</taxon>
        <taxon>Vertebrata</taxon>
        <taxon>Euteleostomi</taxon>
        <taxon>Archelosauria</taxon>
        <taxon>Testudinata</taxon>
        <taxon>Testudines</taxon>
        <taxon>Cryptodira</taxon>
        <taxon>Durocryptodira</taxon>
        <taxon>Testudinoidea</taxon>
        <taxon>Emydidae</taxon>
        <taxon>Terrapene</taxon>
    </lineage>
</organism>
<accession>A0A674K9B0</accession>
<feature type="compositionally biased region" description="Low complexity" evidence="1">
    <location>
        <begin position="46"/>
        <end position="72"/>
    </location>
</feature>
<dbReference type="Ensembl" id="ENSTMTT00000031303.1">
    <property type="protein sequence ID" value="ENSTMTP00000030200.1"/>
    <property type="gene ID" value="ENSTMTG00000021794.1"/>
</dbReference>
<feature type="compositionally biased region" description="Pro residues" evidence="1">
    <location>
        <begin position="116"/>
        <end position="130"/>
    </location>
</feature>
<name>A0A674K9B0_9SAUR</name>
<sequence>RGGGAAEAVPTAGTDRAGRSSRPGTSPARQAPDTPPERGAGLCAHRAAAPSTPGTRTAAAAAPSPERSVPAAGERRPRGAAAADMGERPRAQPGAPPAAAAPSGSLLNGLLHNGFHPPPPPLLRQEPPVPGHGSPAKKCRLRRRLDSGRRNRPRKCCMRQGFSKASCRGGGMPILPPFASLVSVLRSSAV</sequence>